<dbReference type="EMBL" id="MEHD01000019">
    <property type="protein sequence ID" value="ODR58669.1"/>
    <property type="molecule type" value="Genomic_DNA"/>
</dbReference>
<evidence type="ECO:0000313" key="4">
    <source>
        <dbReference type="Proteomes" id="UP000094869"/>
    </source>
</evidence>
<keyword evidence="4" id="KW-1185">Reference proteome</keyword>
<evidence type="ECO:0000313" key="1">
    <source>
        <dbReference type="EMBL" id="ODR53426.1"/>
    </source>
</evidence>
<organism evidence="1 3">
    <name type="scientific">Eisenbergiella tayi</name>
    <dbReference type="NCBI Taxonomy" id="1432052"/>
    <lineage>
        <taxon>Bacteria</taxon>
        <taxon>Bacillati</taxon>
        <taxon>Bacillota</taxon>
        <taxon>Clostridia</taxon>
        <taxon>Lachnospirales</taxon>
        <taxon>Lachnospiraceae</taxon>
        <taxon>Eisenbergiella</taxon>
    </lineage>
</organism>
<protein>
    <submittedName>
        <fullName evidence="1">Uncharacterized protein</fullName>
    </submittedName>
</protein>
<reference evidence="2 4" key="1">
    <citation type="submission" date="2016-08" db="EMBL/GenBank/DDBJ databases">
        <title>Characterization of Isolates of Eisenbergiella tayi Derived from Blood Cultures, Using Whole Genome Sequencing.</title>
        <authorList>
            <person name="Bernier A.-M."/>
            <person name="Burdz T."/>
            <person name="Wiebe D."/>
            <person name="Bernard K."/>
        </authorList>
    </citation>
    <scope>NUCLEOTIDE SEQUENCE [LARGE SCALE GENOMIC DNA]</scope>
    <source>
        <strain evidence="2 4">NML120146</strain>
    </source>
</reference>
<dbReference type="Proteomes" id="UP000094271">
    <property type="component" value="Unassembled WGS sequence"/>
</dbReference>
<name>A0A1E3UKN7_9FIRM</name>
<gene>
    <name evidence="1" type="ORF">BEI59_06915</name>
    <name evidence="2" type="ORF">BEI63_09260</name>
</gene>
<reference evidence="1 3" key="2">
    <citation type="submission" date="2016-08" db="EMBL/GenBank/DDBJ databases">
        <authorList>
            <person name="Seilhamer J.J."/>
        </authorList>
    </citation>
    <scope>NUCLEOTIDE SEQUENCE [LARGE SCALE GENOMIC DNA]</scope>
    <source>
        <strain evidence="1 3">NML150140-1</strain>
    </source>
</reference>
<evidence type="ECO:0000313" key="2">
    <source>
        <dbReference type="EMBL" id="ODR58669.1"/>
    </source>
</evidence>
<proteinExistence type="predicted"/>
<sequence>MWKGDRKSYIIKYKAGLKDFAYFMLYRNEMDCEADIINNYEHIKKQLILLTIQGMEGELPDDVFAYMKSEISISPDNILEIVSAEEWKINVLKYFGKA</sequence>
<dbReference type="AlphaFoldDB" id="A0A1E3UKN7"/>
<evidence type="ECO:0000313" key="3">
    <source>
        <dbReference type="Proteomes" id="UP000094271"/>
    </source>
</evidence>
<dbReference type="RefSeq" id="WP_069154662.1">
    <property type="nucleotide sequence ID" value="NZ_JAQCZP010000001.1"/>
</dbReference>
<dbReference type="EMBL" id="MEHA01000004">
    <property type="protein sequence ID" value="ODR53426.1"/>
    <property type="molecule type" value="Genomic_DNA"/>
</dbReference>
<accession>A0A1E3UKN7</accession>
<comment type="caution">
    <text evidence="1">The sequence shown here is derived from an EMBL/GenBank/DDBJ whole genome shotgun (WGS) entry which is preliminary data.</text>
</comment>
<dbReference type="Proteomes" id="UP000094869">
    <property type="component" value="Unassembled WGS sequence"/>
</dbReference>
<dbReference type="OrthoDB" id="2081526at2"/>